<evidence type="ECO:0000313" key="2">
    <source>
        <dbReference type="Proteomes" id="UP000198339"/>
    </source>
</evidence>
<name>A0A239DFJ6_9SPHN</name>
<dbReference type="RefSeq" id="WP_089214158.1">
    <property type="nucleotide sequence ID" value="NZ_FZPA01000001.1"/>
</dbReference>
<reference evidence="1 2" key="1">
    <citation type="submission" date="2017-06" db="EMBL/GenBank/DDBJ databases">
        <authorList>
            <person name="Kim H.J."/>
            <person name="Triplett B.A."/>
        </authorList>
    </citation>
    <scope>NUCLEOTIDE SEQUENCE [LARGE SCALE GENOMIC DNA]</scope>
    <source>
        <strain evidence="1 2">DS15</strain>
    </source>
</reference>
<evidence type="ECO:0000313" key="1">
    <source>
        <dbReference type="EMBL" id="SNS31057.1"/>
    </source>
</evidence>
<dbReference type="Proteomes" id="UP000198339">
    <property type="component" value="Unassembled WGS sequence"/>
</dbReference>
<dbReference type="EMBL" id="FZPA01000001">
    <property type="protein sequence ID" value="SNS31057.1"/>
    <property type="molecule type" value="Genomic_DNA"/>
</dbReference>
<keyword evidence="2" id="KW-1185">Reference proteome</keyword>
<gene>
    <name evidence="1" type="ORF">SAMN06295955_101240</name>
</gene>
<protein>
    <submittedName>
        <fullName evidence="1">Uncharacterized protein</fullName>
    </submittedName>
</protein>
<dbReference type="AlphaFoldDB" id="A0A239DFJ6"/>
<accession>A0A239DFJ6</accession>
<sequence>MQFDTLRAFPYPVLRPDVDDYIDGDIQVTVEFSPSNDGQEVTAHVSFHVSVPELVAEVASKRAKYVVVFACRDTYFRFVHTTDQEESEVHFPAGRLRGEVQVYPYISAIQPISNYSSGWINPEFGDGPFSYEVGSVLAIDRPQLVYIDRDVFKPLSSVFVLVKDESIVGHEWQVRPTEDKVQIVLSPEAKERVDSARNNKGHRAVLMNSIYFAAVMQCISMLKNGKDDAESTRWGSVILQKCHNEGINLEEHDEYLIAERLMKSPFQLIEAYVFKGTEQ</sequence>
<proteinExistence type="predicted"/>
<dbReference type="OrthoDB" id="8455441at2"/>
<organism evidence="1 2">
    <name type="scientific">Sphingopyxis indica</name>
    <dbReference type="NCBI Taxonomy" id="436663"/>
    <lineage>
        <taxon>Bacteria</taxon>
        <taxon>Pseudomonadati</taxon>
        <taxon>Pseudomonadota</taxon>
        <taxon>Alphaproteobacteria</taxon>
        <taxon>Sphingomonadales</taxon>
        <taxon>Sphingomonadaceae</taxon>
        <taxon>Sphingopyxis</taxon>
    </lineage>
</organism>